<feature type="transmembrane region" description="Helical" evidence="7">
    <location>
        <begin position="221"/>
        <end position="238"/>
    </location>
</feature>
<dbReference type="Pfam" id="PF10555">
    <property type="entry name" value="MraY_sig1"/>
    <property type="match status" value="1"/>
</dbReference>
<dbReference type="PROSITE" id="PS01347">
    <property type="entry name" value="MRAY_1"/>
    <property type="match status" value="1"/>
</dbReference>
<feature type="transmembrane region" description="Helical" evidence="7">
    <location>
        <begin position="320"/>
        <end position="340"/>
    </location>
</feature>
<comment type="cofactor">
    <cofactor evidence="7 9">
        <name>Mg(2+)</name>
        <dbReference type="ChEBI" id="CHEBI:18420"/>
    </cofactor>
</comment>
<comment type="catalytic activity">
    <reaction evidence="7">
        <text>UDP-N-acetyl-alpha-D-muramoyl-L-alanyl-gamma-D-glutamyl-meso-2,6-diaminopimeloyl-D-alanyl-D-alanine + di-trans,octa-cis-undecaprenyl phosphate = di-trans,octa-cis-undecaprenyl diphospho-N-acetyl-alpha-D-muramoyl-L-alanyl-D-glutamyl-meso-2,6-diaminopimeloyl-D-alanyl-D-alanine + UMP</text>
        <dbReference type="Rhea" id="RHEA:28386"/>
        <dbReference type="ChEBI" id="CHEBI:57865"/>
        <dbReference type="ChEBI" id="CHEBI:60392"/>
        <dbReference type="ChEBI" id="CHEBI:61386"/>
        <dbReference type="ChEBI" id="CHEBI:61387"/>
        <dbReference type="EC" id="2.7.8.13"/>
    </reaction>
</comment>
<dbReference type="InterPro" id="IPR018480">
    <property type="entry name" value="PNAcMuramoyl-5peptid_Trfase_CS"/>
</dbReference>
<dbReference type="GO" id="GO:0005886">
    <property type="term" value="C:plasma membrane"/>
    <property type="evidence" value="ECO:0007669"/>
    <property type="project" value="UniProtKB-SubCell"/>
</dbReference>
<evidence type="ECO:0000313" key="11">
    <source>
        <dbReference type="Proteomes" id="UP000273154"/>
    </source>
</evidence>
<dbReference type="OrthoDB" id="9805475at2"/>
<protein>
    <recommendedName>
        <fullName evidence="7 8">Phospho-N-acetylmuramoyl-pentapeptide-transferase</fullName>
        <ecNumber evidence="7 8">2.7.8.13</ecNumber>
    </recommendedName>
    <alternativeName>
        <fullName evidence="7">UDP-MurNAc-pentapeptide phosphotransferase</fullName>
    </alternativeName>
</protein>
<proteinExistence type="inferred from homology"/>
<evidence type="ECO:0000256" key="1">
    <source>
        <dbReference type="ARBA" id="ARBA00004141"/>
    </source>
</evidence>
<evidence type="ECO:0000313" key="10">
    <source>
        <dbReference type="EMBL" id="BBH50047.1"/>
    </source>
</evidence>
<name>A0A3G9JX33_9ACTN</name>
<evidence type="ECO:0000256" key="9">
    <source>
        <dbReference type="PIRSR" id="PIRSR600715-1"/>
    </source>
</evidence>
<sequence length="343" mass="36295">MLSALFAGSQYPTYLVFVAVFVAGLLTAVLMPAFIRVMRKDGIGQQVRADGPQTHLVKQGTPTMGGVIMLVGLLLTTVLLARWTPDLILCVCATVGTGLLGLLDDIESVSHGRSLGLTPSQKMAGLIVISVAFCLLAVNWVGIAPTITFPGGLTVDLGVLATQIGPVSVPWLYVFFVFLMLAGLSNAVNLTDGLDGLAGGTVMVVMLAMAMVAFSYDEINLAVFAGAAAGACVGFLWHNCYPASIFMGDTGSLALGAAFAALAILTKTEVTSLVMGGLFICEALSVMMQVISFKSTGKRIFLMAPLHHHFEKKGWSETKVVIRFWIVSAMFAAVGFALYFQLR</sequence>
<dbReference type="GO" id="GO:0046872">
    <property type="term" value="F:metal ion binding"/>
    <property type="evidence" value="ECO:0007669"/>
    <property type="project" value="UniProtKB-KW"/>
</dbReference>
<keyword evidence="7 9" id="KW-0460">Magnesium</keyword>
<dbReference type="RefSeq" id="WP_126421564.1">
    <property type="nucleotide sequence ID" value="NZ_AP019367.1"/>
</dbReference>
<keyword evidence="6 7" id="KW-0472">Membrane</keyword>
<dbReference type="GO" id="GO:0009252">
    <property type="term" value="P:peptidoglycan biosynthetic process"/>
    <property type="evidence" value="ECO:0007669"/>
    <property type="project" value="UniProtKB-UniRule"/>
</dbReference>
<dbReference type="AlphaFoldDB" id="A0A3G9JX33"/>
<dbReference type="GO" id="GO:0051992">
    <property type="term" value="F:UDP-N-acetylmuramoyl-L-alanyl-D-glutamyl-meso-2,6-diaminopimelyl-D-alanyl-D-alanine:undecaprenyl-phosphate transferase activity"/>
    <property type="evidence" value="ECO:0007669"/>
    <property type="project" value="RHEA"/>
</dbReference>
<keyword evidence="7" id="KW-0573">Peptidoglycan synthesis</keyword>
<keyword evidence="7" id="KW-0131">Cell cycle</keyword>
<dbReference type="GO" id="GO:0071555">
    <property type="term" value="P:cell wall organization"/>
    <property type="evidence" value="ECO:0007669"/>
    <property type="project" value="UniProtKB-KW"/>
</dbReference>
<dbReference type="Proteomes" id="UP000273154">
    <property type="component" value="Chromosome"/>
</dbReference>
<dbReference type="GO" id="GO:0051301">
    <property type="term" value="P:cell division"/>
    <property type="evidence" value="ECO:0007669"/>
    <property type="project" value="UniProtKB-KW"/>
</dbReference>
<evidence type="ECO:0000256" key="2">
    <source>
        <dbReference type="ARBA" id="ARBA00005583"/>
    </source>
</evidence>
<dbReference type="GeneID" id="88848764"/>
<dbReference type="InterPro" id="IPR003524">
    <property type="entry name" value="PNAcMuramoyl-5peptid_Trfase"/>
</dbReference>
<dbReference type="Pfam" id="PF00953">
    <property type="entry name" value="Glycos_transf_4"/>
    <property type="match status" value="1"/>
</dbReference>
<evidence type="ECO:0000256" key="3">
    <source>
        <dbReference type="ARBA" id="ARBA00022679"/>
    </source>
</evidence>
<dbReference type="PANTHER" id="PTHR22926">
    <property type="entry name" value="PHOSPHO-N-ACETYLMURAMOYL-PENTAPEPTIDE-TRANSFERASE"/>
    <property type="match status" value="1"/>
</dbReference>
<feature type="binding site" evidence="9">
    <location>
        <position position="189"/>
    </location>
    <ligand>
        <name>Mg(2+)</name>
        <dbReference type="ChEBI" id="CHEBI:18420"/>
    </ligand>
</feature>
<evidence type="ECO:0000256" key="4">
    <source>
        <dbReference type="ARBA" id="ARBA00022692"/>
    </source>
</evidence>
<dbReference type="HAMAP" id="MF_00038">
    <property type="entry name" value="MraY"/>
    <property type="match status" value="1"/>
</dbReference>
<dbReference type="GO" id="GO:0008963">
    <property type="term" value="F:phospho-N-acetylmuramoyl-pentapeptide-transferase activity"/>
    <property type="evidence" value="ECO:0007669"/>
    <property type="project" value="UniProtKB-UniRule"/>
</dbReference>
<evidence type="ECO:0000256" key="6">
    <source>
        <dbReference type="ARBA" id="ARBA00023136"/>
    </source>
</evidence>
<evidence type="ECO:0000256" key="8">
    <source>
        <dbReference type="NCBIfam" id="TIGR00445"/>
    </source>
</evidence>
<dbReference type="EC" id="2.7.8.13" evidence="7 8"/>
<evidence type="ECO:0000256" key="7">
    <source>
        <dbReference type="HAMAP-Rule" id="MF_00038"/>
    </source>
</evidence>
<comment type="pathway">
    <text evidence="7">Cell wall biogenesis; peptidoglycan biosynthesis.</text>
</comment>
<dbReference type="UniPathway" id="UPA00219"/>
<dbReference type="KEGG" id="pcat:Pcatena_06340"/>
<feature type="transmembrane region" description="Helical" evidence="7">
    <location>
        <begin position="196"/>
        <end position="215"/>
    </location>
</feature>
<dbReference type="PROSITE" id="PS01348">
    <property type="entry name" value="MRAY_2"/>
    <property type="match status" value="1"/>
</dbReference>
<feature type="transmembrane region" description="Helical" evidence="7">
    <location>
        <begin position="56"/>
        <end position="80"/>
    </location>
</feature>
<keyword evidence="7" id="KW-0133">Cell shape</keyword>
<keyword evidence="5 7" id="KW-1133">Transmembrane helix</keyword>
<feature type="transmembrane region" description="Helical" evidence="7">
    <location>
        <begin position="12"/>
        <end position="35"/>
    </location>
</feature>
<keyword evidence="7" id="KW-1003">Cell membrane</keyword>
<keyword evidence="4 7" id="KW-0812">Transmembrane</keyword>
<comment type="similarity">
    <text evidence="2 7">Belongs to the glycosyltransferase 4 family. MraY subfamily.</text>
</comment>
<keyword evidence="7 9" id="KW-0479">Metal-binding</keyword>
<feature type="binding site" evidence="9">
    <location>
        <position position="249"/>
    </location>
    <ligand>
        <name>Mg(2+)</name>
        <dbReference type="ChEBI" id="CHEBI:18420"/>
    </ligand>
</feature>
<accession>A0A3G9JX33</accession>
<feature type="transmembrane region" description="Helical" evidence="7">
    <location>
        <begin position="163"/>
        <end position="184"/>
    </location>
</feature>
<gene>
    <name evidence="7 10" type="primary">mraY</name>
    <name evidence="10" type="ORF">Pcatena_06340</name>
</gene>
<keyword evidence="11" id="KW-1185">Reference proteome</keyword>
<keyword evidence="7" id="KW-0132">Cell division</keyword>
<evidence type="ECO:0000256" key="5">
    <source>
        <dbReference type="ARBA" id="ARBA00022989"/>
    </source>
</evidence>
<dbReference type="GO" id="GO:0008360">
    <property type="term" value="P:regulation of cell shape"/>
    <property type="evidence" value="ECO:0007669"/>
    <property type="project" value="UniProtKB-KW"/>
</dbReference>
<feature type="transmembrane region" description="Helical" evidence="7">
    <location>
        <begin position="124"/>
        <end position="143"/>
    </location>
</feature>
<dbReference type="InterPro" id="IPR000715">
    <property type="entry name" value="Glycosyl_transferase_4"/>
</dbReference>
<dbReference type="EMBL" id="AP019367">
    <property type="protein sequence ID" value="BBH50047.1"/>
    <property type="molecule type" value="Genomic_DNA"/>
</dbReference>
<keyword evidence="3 7" id="KW-0808">Transferase</keyword>
<organism evidence="10 11">
    <name type="scientific">Parolsenella catena</name>
    <dbReference type="NCBI Taxonomy" id="2003188"/>
    <lineage>
        <taxon>Bacteria</taxon>
        <taxon>Bacillati</taxon>
        <taxon>Actinomycetota</taxon>
        <taxon>Coriobacteriia</taxon>
        <taxon>Coriobacteriales</taxon>
        <taxon>Atopobiaceae</taxon>
        <taxon>Parolsenella</taxon>
    </lineage>
</organism>
<reference evidence="11" key="1">
    <citation type="submission" date="2018-11" db="EMBL/GenBank/DDBJ databases">
        <title>Comparative genomics of Parolsenella catena and Libanicoccus massiliensis: Reclassification of Libanicoccus massiliensis as Parolsenella massiliensis comb. nov.</title>
        <authorList>
            <person name="Sakamoto M."/>
            <person name="Ikeyama N."/>
            <person name="Murakami T."/>
            <person name="Mori H."/>
            <person name="Yuki M."/>
            <person name="Ohkuma M."/>
        </authorList>
    </citation>
    <scope>NUCLEOTIDE SEQUENCE [LARGE SCALE GENOMIC DNA]</scope>
    <source>
        <strain evidence="11">JCM 31932</strain>
    </source>
</reference>
<feature type="transmembrane region" description="Helical" evidence="7">
    <location>
        <begin position="245"/>
        <end position="266"/>
    </location>
</feature>
<dbReference type="NCBIfam" id="TIGR00445">
    <property type="entry name" value="mraY"/>
    <property type="match status" value="1"/>
</dbReference>
<feature type="transmembrane region" description="Helical" evidence="7">
    <location>
        <begin position="272"/>
        <end position="293"/>
    </location>
</feature>
<dbReference type="CDD" id="cd06852">
    <property type="entry name" value="GT_MraY"/>
    <property type="match status" value="1"/>
</dbReference>
<keyword evidence="7" id="KW-0961">Cell wall biogenesis/degradation</keyword>
<dbReference type="PANTHER" id="PTHR22926:SF5">
    <property type="entry name" value="PHOSPHO-N-ACETYLMURAMOYL-PENTAPEPTIDE-TRANSFERASE HOMOLOG"/>
    <property type="match status" value="1"/>
</dbReference>
<comment type="function">
    <text evidence="7">Catalyzes the initial step of the lipid cycle reactions in the biosynthesis of the cell wall peptidoglycan: transfers peptidoglycan precursor phospho-MurNAc-pentapeptide from UDP-MurNAc-pentapeptide onto the lipid carrier undecaprenyl phosphate, yielding undecaprenyl-pyrophosphoryl-MurNAc-pentapeptide, known as lipid I.</text>
</comment>
<comment type="subcellular location">
    <subcellularLocation>
        <location evidence="7">Cell membrane</location>
        <topology evidence="7">Multi-pass membrane protein</topology>
    </subcellularLocation>
    <subcellularLocation>
        <location evidence="1">Membrane</location>
        <topology evidence="1">Multi-pass membrane protein</topology>
    </subcellularLocation>
</comment>